<dbReference type="CDD" id="cd00063">
    <property type="entry name" value="FN3"/>
    <property type="match status" value="1"/>
</dbReference>
<accession>A0A1B6C7A9</accession>
<dbReference type="AlphaFoldDB" id="A0A1B6C7A9"/>
<evidence type="ECO:0000256" key="7">
    <source>
        <dbReference type="ARBA" id="ARBA00023157"/>
    </source>
</evidence>
<dbReference type="InterPro" id="IPR056754">
    <property type="entry name" value="DSCAM/DSCAML_C"/>
</dbReference>
<feature type="domain" description="Fibronectin type-III" evidence="11">
    <location>
        <begin position="12"/>
        <end position="105"/>
    </location>
</feature>
<feature type="region of interest" description="Disordered" evidence="9">
    <location>
        <begin position="290"/>
        <end position="352"/>
    </location>
</feature>
<evidence type="ECO:0000256" key="5">
    <source>
        <dbReference type="ARBA" id="ARBA00022989"/>
    </source>
</evidence>
<sequence>VHVYTKGDLPQAADKEELVLVNSTSATIFLEAWPNTACPIQNFDLAYRPQGQAQWRTLGTHMTPRDEVVVTDLLPATRYFLRIAAHSDAGTSHHDYVFGTRSKSGEMIPLEMIPEPSVPLMTQLSMIVPIVSGVLCTIAFTVCACILFRRRNYSEYKAAQTSGAKSLVELENQRNNDQQGNHAYSPSPARKNDSSLSAHKGSDTSGGDYEICPYATFSLPTQAMAHSLQFQTFSQRECYEGQPSKEYHYSRNRIRAGSSKSPPDGLSLEIACISSQQTLPVGRKCDGASTAFMSDSDSSGGKPNHHRRHLTPKHAHHNTDSTVFELDSSTESAEASPEVSRRKQARRGTSSR</sequence>
<evidence type="ECO:0000259" key="11">
    <source>
        <dbReference type="PROSITE" id="PS50853"/>
    </source>
</evidence>
<feature type="non-terminal residue" evidence="12">
    <location>
        <position position="1"/>
    </location>
</feature>
<evidence type="ECO:0000256" key="9">
    <source>
        <dbReference type="SAM" id="MobiDB-lite"/>
    </source>
</evidence>
<protein>
    <recommendedName>
        <fullName evidence="11">Fibronectin type-III domain-containing protein</fullName>
    </recommendedName>
</protein>
<reference evidence="12" key="1">
    <citation type="submission" date="2015-12" db="EMBL/GenBank/DDBJ databases">
        <title>De novo transcriptome assembly of four potential Pierce s Disease insect vectors from Arizona vineyards.</title>
        <authorList>
            <person name="Tassone E.E."/>
        </authorList>
    </citation>
    <scope>NUCLEOTIDE SEQUENCE</scope>
</reference>
<evidence type="ECO:0000256" key="6">
    <source>
        <dbReference type="ARBA" id="ARBA00023136"/>
    </source>
</evidence>
<dbReference type="GO" id="GO:0007155">
    <property type="term" value="P:cell adhesion"/>
    <property type="evidence" value="ECO:0007669"/>
    <property type="project" value="UniProtKB-KW"/>
</dbReference>
<dbReference type="InterPro" id="IPR003961">
    <property type="entry name" value="FN3_dom"/>
</dbReference>
<evidence type="ECO:0000256" key="8">
    <source>
        <dbReference type="ARBA" id="ARBA00023319"/>
    </source>
</evidence>
<evidence type="ECO:0000256" key="4">
    <source>
        <dbReference type="ARBA" id="ARBA00022889"/>
    </source>
</evidence>
<gene>
    <name evidence="12" type="ORF">g.3486</name>
</gene>
<proteinExistence type="predicted"/>
<dbReference type="GO" id="GO:0016020">
    <property type="term" value="C:membrane"/>
    <property type="evidence" value="ECO:0007669"/>
    <property type="project" value="UniProtKB-SubCell"/>
</dbReference>
<dbReference type="SUPFAM" id="SSF49265">
    <property type="entry name" value="Fibronectin type III"/>
    <property type="match status" value="1"/>
</dbReference>
<dbReference type="InterPro" id="IPR013783">
    <property type="entry name" value="Ig-like_fold"/>
</dbReference>
<comment type="subcellular location">
    <subcellularLocation>
        <location evidence="1">Membrane</location>
        <topology evidence="1">Single-pass membrane protein</topology>
    </subcellularLocation>
</comment>
<dbReference type="InterPro" id="IPR036116">
    <property type="entry name" value="FN3_sf"/>
</dbReference>
<feature type="transmembrane region" description="Helical" evidence="10">
    <location>
        <begin position="126"/>
        <end position="148"/>
    </location>
</feature>
<keyword evidence="4" id="KW-0130">Cell adhesion</keyword>
<evidence type="ECO:0000256" key="3">
    <source>
        <dbReference type="ARBA" id="ARBA00022729"/>
    </source>
</evidence>
<feature type="compositionally biased region" description="Basic residues" evidence="9">
    <location>
        <begin position="303"/>
        <end position="316"/>
    </location>
</feature>
<keyword evidence="3" id="KW-0732">Signal</keyword>
<evidence type="ECO:0000256" key="10">
    <source>
        <dbReference type="SAM" id="Phobius"/>
    </source>
</evidence>
<keyword evidence="6 10" id="KW-0472">Membrane</keyword>
<evidence type="ECO:0000256" key="2">
    <source>
        <dbReference type="ARBA" id="ARBA00022692"/>
    </source>
</evidence>
<dbReference type="PROSITE" id="PS50853">
    <property type="entry name" value="FN3"/>
    <property type="match status" value="1"/>
</dbReference>
<keyword evidence="2 10" id="KW-0812">Transmembrane</keyword>
<dbReference type="Gene3D" id="2.60.40.10">
    <property type="entry name" value="Immunoglobulins"/>
    <property type="match status" value="1"/>
</dbReference>
<keyword evidence="7" id="KW-1015">Disulfide bond</keyword>
<evidence type="ECO:0000256" key="1">
    <source>
        <dbReference type="ARBA" id="ARBA00004167"/>
    </source>
</evidence>
<keyword evidence="5 10" id="KW-1133">Transmembrane helix</keyword>
<keyword evidence="8" id="KW-0393">Immunoglobulin domain</keyword>
<dbReference type="EMBL" id="GEDC01027984">
    <property type="protein sequence ID" value="JAS09314.1"/>
    <property type="molecule type" value="Transcribed_RNA"/>
</dbReference>
<evidence type="ECO:0000313" key="12">
    <source>
        <dbReference type="EMBL" id="JAS09314.1"/>
    </source>
</evidence>
<feature type="compositionally biased region" description="Polar residues" evidence="9">
    <location>
        <begin position="175"/>
        <end position="184"/>
    </location>
</feature>
<dbReference type="Pfam" id="PF25059">
    <property type="entry name" value="FN3_DSCAM-DSCAML_C"/>
    <property type="match status" value="1"/>
</dbReference>
<organism evidence="12">
    <name type="scientific">Clastoptera arizonana</name>
    <name type="common">Arizona spittle bug</name>
    <dbReference type="NCBI Taxonomy" id="38151"/>
    <lineage>
        <taxon>Eukaryota</taxon>
        <taxon>Metazoa</taxon>
        <taxon>Ecdysozoa</taxon>
        <taxon>Arthropoda</taxon>
        <taxon>Hexapoda</taxon>
        <taxon>Insecta</taxon>
        <taxon>Pterygota</taxon>
        <taxon>Neoptera</taxon>
        <taxon>Paraneoptera</taxon>
        <taxon>Hemiptera</taxon>
        <taxon>Auchenorrhyncha</taxon>
        <taxon>Cercopoidea</taxon>
        <taxon>Clastopteridae</taxon>
        <taxon>Clastoptera</taxon>
    </lineage>
</organism>
<feature type="region of interest" description="Disordered" evidence="9">
    <location>
        <begin position="175"/>
        <end position="204"/>
    </location>
</feature>
<feature type="compositionally biased region" description="Polar residues" evidence="9">
    <location>
        <begin position="291"/>
        <end position="301"/>
    </location>
</feature>
<name>A0A1B6C7A9_9HEMI</name>